<keyword evidence="2" id="KW-0143">Chaperone</keyword>
<dbReference type="Proteomes" id="UP000078595">
    <property type="component" value="Chromosome 6"/>
</dbReference>
<dbReference type="GeneID" id="28969093"/>
<feature type="compositionally biased region" description="Low complexity" evidence="3">
    <location>
        <begin position="41"/>
        <end position="66"/>
    </location>
</feature>
<dbReference type="RefSeq" id="XP_018262377.1">
    <property type="nucleotide sequence ID" value="XM_018408686.1"/>
</dbReference>
<dbReference type="STRING" id="1296121.A0A1A6A3A3"/>
<dbReference type="InterPro" id="IPR002669">
    <property type="entry name" value="UreD"/>
</dbReference>
<dbReference type="VEuPathDB" id="FungiDB:I303_05394"/>
<feature type="compositionally biased region" description="Basic and acidic residues" evidence="3">
    <location>
        <begin position="241"/>
        <end position="258"/>
    </location>
</feature>
<evidence type="ECO:0000313" key="4">
    <source>
        <dbReference type="EMBL" id="OBR84535.1"/>
    </source>
</evidence>
<dbReference type="HAMAP" id="MF_01384">
    <property type="entry name" value="UreD"/>
    <property type="match status" value="1"/>
</dbReference>
<dbReference type="EMBL" id="KI894032">
    <property type="protein sequence ID" value="OBR84535.1"/>
    <property type="molecule type" value="Genomic_DNA"/>
</dbReference>
<reference evidence="5" key="3">
    <citation type="submission" date="2024-02" db="EMBL/GenBank/DDBJ databases">
        <title>Comparative genomics of Cryptococcus and Kwoniella reveals pathogenesis evolution and contrasting modes of karyotype evolution via chromosome fusion or intercentromeric recombination.</title>
        <authorList>
            <person name="Coelho M.A."/>
            <person name="David-Palma M."/>
            <person name="Shea T."/>
            <person name="Bowers K."/>
            <person name="McGinley-Smith S."/>
            <person name="Mohammad A.W."/>
            <person name="Gnirke A."/>
            <person name="Yurkov A.M."/>
            <person name="Nowrousian M."/>
            <person name="Sun S."/>
            <person name="Cuomo C.A."/>
            <person name="Heitman J."/>
        </authorList>
    </citation>
    <scope>NUCLEOTIDE SEQUENCE</scope>
    <source>
        <strain evidence="5">CBS 10117</strain>
    </source>
</reference>
<dbReference type="Pfam" id="PF01774">
    <property type="entry name" value="UreD"/>
    <property type="match status" value="1"/>
</dbReference>
<feature type="region of interest" description="Disordered" evidence="3">
    <location>
        <begin position="145"/>
        <end position="175"/>
    </location>
</feature>
<dbReference type="PANTHER" id="PTHR33643">
    <property type="entry name" value="UREASE ACCESSORY PROTEIN D"/>
    <property type="match status" value="1"/>
</dbReference>
<gene>
    <name evidence="4" type="ORF">I303_05394</name>
    <name evidence="5" type="ORF">I303_105160</name>
</gene>
<comment type="similarity">
    <text evidence="1">Belongs to the UreD family.</text>
</comment>
<keyword evidence="6" id="KW-1185">Reference proteome</keyword>
<evidence type="ECO:0000256" key="3">
    <source>
        <dbReference type="SAM" id="MobiDB-lite"/>
    </source>
</evidence>
<evidence type="ECO:0000313" key="5">
    <source>
        <dbReference type="EMBL" id="WWC62564.1"/>
    </source>
</evidence>
<feature type="compositionally biased region" description="Basic and acidic residues" evidence="3">
    <location>
        <begin position="307"/>
        <end position="318"/>
    </location>
</feature>
<dbReference type="AlphaFoldDB" id="A0A1A6A3A3"/>
<organism evidence="4">
    <name type="scientific">Kwoniella dejecticola CBS 10117</name>
    <dbReference type="NCBI Taxonomy" id="1296121"/>
    <lineage>
        <taxon>Eukaryota</taxon>
        <taxon>Fungi</taxon>
        <taxon>Dikarya</taxon>
        <taxon>Basidiomycota</taxon>
        <taxon>Agaricomycotina</taxon>
        <taxon>Tremellomycetes</taxon>
        <taxon>Tremellales</taxon>
        <taxon>Cryptococcaceae</taxon>
        <taxon>Kwoniella</taxon>
    </lineage>
</organism>
<feature type="region of interest" description="Disordered" evidence="3">
    <location>
        <begin position="1"/>
        <end position="66"/>
    </location>
</feature>
<feature type="region of interest" description="Disordered" evidence="3">
    <location>
        <begin position="292"/>
        <end position="324"/>
    </location>
</feature>
<feature type="region of interest" description="Disordered" evidence="3">
    <location>
        <begin position="232"/>
        <end position="258"/>
    </location>
</feature>
<accession>A0A1A6A3A3</accession>
<reference evidence="4" key="1">
    <citation type="submission" date="2013-07" db="EMBL/GenBank/DDBJ databases">
        <title>The Genome Sequence of Cryptococcus dejecticola CBS10117.</title>
        <authorList>
            <consortium name="The Broad Institute Genome Sequencing Platform"/>
            <person name="Cuomo C."/>
            <person name="Litvintseva A."/>
            <person name="Chen Y."/>
            <person name="Heitman J."/>
            <person name="Sun S."/>
            <person name="Springer D."/>
            <person name="Dromer F."/>
            <person name="Young S.K."/>
            <person name="Zeng Q."/>
            <person name="Gargeya S."/>
            <person name="Fitzgerald M."/>
            <person name="Abouelleil A."/>
            <person name="Alvarado L."/>
            <person name="Berlin A.M."/>
            <person name="Chapman S.B."/>
            <person name="Dewar J."/>
            <person name="Goldberg J."/>
            <person name="Griggs A."/>
            <person name="Gujja S."/>
            <person name="Hansen M."/>
            <person name="Howarth C."/>
            <person name="Imamovic A."/>
            <person name="Larimer J."/>
            <person name="McCowan C."/>
            <person name="Murphy C."/>
            <person name="Pearson M."/>
            <person name="Priest M."/>
            <person name="Roberts A."/>
            <person name="Saif S."/>
            <person name="Shea T."/>
            <person name="Sykes S."/>
            <person name="Wortman J."/>
            <person name="Nusbaum C."/>
            <person name="Birren B."/>
        </authorList>
    </citation>
    <scope>NUCLEOTIDE SEQUENCE [LARGE SCALE GENOMIC DNA]</scope>
    <source>
        <strain evidence="4">CBS 10117</strain>
    </source>
</reference>
<feature type="compositionally biased region" description="Low complexity" evidence="3">
    <location>
        <begin position="292"/>
        <end position="303"/>
    </location>
</feature>
<dbReference type="EMBL" id="CP144535">
    <property type="protein sequence ID" value="WWC62564.1"/>
    <property type="molecule type" value="Genomic_DNA"/>
</dbReference>
<evidence type="ECO:0000256" key="1">
    <source>
        <dbReference type="ARBA" id="ARBA00007177"/>
    </source>
</evidence>
<reference evidence="5" key="2">
    <citation type="submission" date="2013-07" db="EMBL/GenBank/DDBJ databases">
        <authorList>
            <consortium name="The Broad Institute Genome Sequencing Platform"/>
            <person name="Cuomo C."/>
            <person name="Litvintseva A."/>
            <person name="Chen Y."/>
            <person name="Heitman J."/>
            <person name="Sun S."/>
            <person name="Springer D."/>
            <person name="Dromer F."/>
            <person name="Young S.K."/>
            <person name="Zeng Q."/>
            <person name="Gargeya S."/>
            <person name="Fitzgerald M."/>
            <person name="Abouelleil A."/>
            <person name="Alvarado L."/>
            <person name="Berlin A.M."/>
            <person name="Chapman S.B."/>
            <person name="Dewar J."/>
            <person name="Goldberg J."/>
            <person name="Griggs A."/>
            <person name="Gujja S."/>
            <person name="Hansen M."/>
            <person name="Howarth C."/>
            <person name="Imamovic A."/>
            <person name="Larimer J."/>
            <person name="McCowan C."/>
            <person name="Murphy C."/>
            <person name="Pearson M."/>
            <person name="Priest M."/>
            <person name="Roberts A."/>
            <person name="Saif S."/>
            <person name="Shea T."/>
            <person name="Sykes S."/>
            <person name="Wortman J."/>
            <person name="Nusbaum C."/>
            <person name="Birren B."/>
        </authorList>
    </citation>
    <scope>NUCLEOTIDE SEQUENCE</scope>
    <source>
        <strain evidence="5">CBS 10117</strain>
    </source>
</reference>
<dbReference type="KEGG" id="kdj:28969093"/>
<dbReference type="GO" id="GO:0016151">
    <property type="term" value="F:nickel cation binding"/>
    <property type="evidence" value="ECO:0007669"/>
    <property type="project" value="InterPro"/>
</dbReference>
<sequence>MAAHHDVSQKDDSTSTTRPIATSPKISRLPPGSGVFHFGASSTPSSSTSGSTPHSTSGLASSGSSIKSISSTSTKARFSTLSAAYPLKLLPPSALPSQPPTIGVIYTLAYGGGLVSGDIISLRGEVGPGCGLVMLTQGSTKVYKRRGGLRPKSDYRSTSNRAHSDANGVPKQDDDMTKQRLHVTLQAGSFLLLLPDSISPFRDSKYTQIQRFVLPQDKSASCLILDWVNSGRGQQKQQQQHQEKGTGTDEERDKDKDKGKEIWSMEYYNSINEIYIGQTLIMREKMILDNSSSSSSSSISASSTEQQGEKAKPKPRNAEDEDEGGLSKIAKTLIPYHVYATILFTGPHLTKLMDVLKRKSDTLRQYQIKRPDDLIWSFSEINQEYGAGVIRIAAKEIEQARDWLREVLTQGRVGELVGEGIWPRCI</sequence>
<dbReference type="PANTHER" id="PTHR33643:SF1">
    <property type="entry name" value="UREASE ACCESSORY PROTEIN D"/>
    <property type="match status" value="1"/>
</dbReference>
<proteinExistence type="inferred from homology"/>
<dbReference type="OrthoDB" id="5550464at2759"/>
<evidence type="ECO:0000313" key="6">
    <source>
        <dbReference type="Proteomes" id="UP000078595"/>
    </source>
</evidence>
<evidence type="ECO:0000256" key="2">
    <source>
        <dbReference type="ARBA" id="ARBA00023186"/>
    </source>
</evidence>
<name>A0A1A6A3A3_9TREE</name>
<feature type="compositionally biased region" description="Basic and acidic residues" evidence="3">
    <location>
        <begin position="1"/>
        <end position="13"/>
    </location>
</feature>
<protein>
    <recommendedName>
        <fullName evidence="7">Urease accessory protein</fullName>
    </recommendedName>
</protein>
<evidence type="ECO:0008006" key="7">
    <source>
        <dbReference type="Google" id="ProtNLM"/>
    </source>
</evidence>